<name>A0A7S4I9H7_9EUKA</name>
<accession>A0A7S4I9H7</accession>
<gene>
    <name evidence="4" type="ORF">VSP0166_LOCUS9785</name>
</gene>
<dbReference type="EMBL" id="HBKP01013743">
    <property type="protein sequence ID" value="CAE2222678.1"/>
    <property type="molecule type" value="Transcribed_RNA"/>
</dbReference>
<dbReference type="AlphaFoldDB" id="A0A7S4I9H7"/>
<feature type="region of interest" description="Disordered" evidence="1">
    <location>
        <begin position="90"/>
        <end position="122"/>
    </location>
</feature>
<keyword evidence="2" id="KW-0472">Membrane</keyword>
<protein>
    <submittedName>
        <fullName evidence="4">Uncharacterized protein</fullName>
    </submittedName>
</protein>
<keyword evidence="2" id="KW-1133">Transmembrane helix</keyword>
<evidence type="ECO:0000256" key="3">
    <source>
        <dbReference type="SAM" id="SignalP"/>
    </source>
</evidence>
<evidence type="ECO:0000256" key="1">
    <source>
        <dbReference type="SAM" id="MobiDB-lite"/>
    </source>
</evidence>
<feature type="signal peptide" evidence="3">
    <location>
        <begin position="1"/>
        <end position="17"/>
    </location>
</feature>
<evidence type="ECO:0000313" key="4">
    <source>
        <dbReference type="EMBL" id="CAE2222678.1"/>
    </source>
</evidence>
<proteinExistence type="predicted"/>
<keyword evidence="3" id="KW-0732">Signal</keyword>
<reference evidence="4" key="1">
    <citation type="submission" date="2021-01" db="EMBL/GenBank/DDBJ databases">
        <authorList>
            <person name="Corre E."/>
            <person name="Pelletier E."/>
            <person name="Niang G."/>
            <person name="Scheremetjew M."/>
            <person name="Finn R."/>
            <person name="Kale V."/>
            <person name="Holt S."/>
            <person name="Cochrane G."/>
            <person name="Meng A."/>
            <person name="Brown T."/>
            <person name="Cohen L."/>
        </authorList>
    </citation>
    <scope>NUCLEOTIDE SEQUENCE</scope>
    <source>
        <strain evidence="4">DIVA3 518/3/11/1/6</strain>
    </source>
</reference>
<feature type="chain" id="PRO_5030884827" evidence="3">
    <location>
        <begin position="18"/>
        <end position="122"/>
    </location>
</feature>
<feature type="transmembrane region" description="Helical" evidence="2">
    <location>
        <begin position="58"/>
        <end position="82"/>
    </location>
</feature>
<evidence type="ECO:0000256" key="2">
    <source>
        <dbReference type="SAM" id="Phobius"/>
    </source>
</evidence>
<feature type="compositionally biased region" description="Polar residues" evidence="1">
    <location>
        <begin position="108"/>
        <end position="122"/>
    </location>
</feature>
<keyword evidence="2" id="KW-0812">Transmembrane</keyword>
<organism evidence="4">
    <name type="scientific">Vannella robusta</name>
    <dbReference type="NCBI Taxonomy" id="1487602"/>
    <lineage>
        <taxon>Eukaryota</taxon>
        <taxon>Amoebozoa</taxon>
        <taxon>Discosea</taxon>
        <taxon>Flabellinia</taxon>
        <taxon>Vannellidae</taxon>
        <taxon>Vannella</taxon>
    </lineage>
</organism>
<sequence>MALLPCFVYLFVSGVAADCSYYSADGSYEGSYYDSFESYYYCCGQQDRICTTCCSFSLVWPTVVGSIITIIIFLLMTSYFLWKWKREKEELGKPDDSISAGTPLLRSPANSNPTLSTRTNLN</sequence>